<dbReference type="InterPro" id="IPR016166">
    <property type="entry name" value="FAD-bd_PCMH"/>
</dbReference>
<dbReference type="RefSeq" id="WP_172153721.1">
    <property type="nucleotide sequence ID" value="NZ_BAABID010000011.1"/>
</dbReference>
<evidence type="ECO:0000313" key="3">
    <source>
        <dbReference type="EMBL" id="GAA4731529.1"/>
    </source>
</evidence>
<dbReference type="SUPFAM" id="SSF56176">
    <property type="entry name" value="FAD-binding/transporter-associated domain-like"/>
    <property type="match status" value="1"/>
</dbReference>
<reference evidence="4" key="1">
    <citation type="journal article" date="2019" name="Int. J. Syst. Evol. Microbiol.">
        <title>The Global Catalogue of Microorganisms (GCM) 10K type strain sequencing project: providing services to taxonomists for standard genome sequencing and annotation.</title>
        <authorList>
            <consortium name="The Broad Institute Genomics Platform"/>
            <consortium name="The Broad Institute Genome Sequencing Center for Infectious Disease"/>
            <person name="Wu L."/>
            <person name="Ma J."/>
        </authorList>
    </citation>
    <scope>NUCLEOTIDE SEQUENCE [LARGE SCALE GENOMIC DNA]</scope>
    <source>
        <strain evidence="4">JCM 18063</strain>
    </source>
</reference>
<dbReference type="InterPro" id="IPR010031">
    <property type="entry name" value="FAD_lactone_oxidase-like"/>
</dbReference>
<dbReference type="InterPro" id="IPR006094">
    <property type="entry name" value="Oxid_FAD_bind_N"/>
</dbReference>
<accession>A0ABP8YLX2</accession>
<dbReference type="EMBL" id="BAABID010000011">
    <property type="protein sequence ID" value="GAA4731529.1"/>
    <property type="molecule type" value="Genomic_DNA"/>
</dbReference>
<dbReference type="InterPro" id="IPR016167">
    <property type="entry name" value="FAD-bd_PCMH_sub1"/>
</dbReference>
<keyword evidence="4" id="KW-1185">Reference proteome</keyword>
<keyword evidence="1" id="KW-0560">Oxidoreductase</keyword>
<dbReference type="Gene3D" id="3.30.70.2530">
    <property type="match status" value="1"/>
</dbReference>
<dbReference type="PANTHER" id="PTHR43762:SF1">
    <property type="entry name" value="D-ARABINONO-1,4-LACTONE OXIDASE"/>
    <property type="match status" value="1"/>
</dbReference>
<dbReference type="InterPro" id="IPR016171">
    <property type="entry name" value="Vanillyl_alc_oxidase_C-sub2"/>
</dbReference>
<comment type="caution">
    <text evidence="3">The sequence shown here is derived from an EMBL/GenBank/DDBJ whole genome shotgun (WGS) entry which is preliminary data.</text>
</comment>
<dbReference type="PROSITE" id="PS51387">
    <property type="entry name" value="FAD_PCMH"/>
    <property type="match status" value="1"/>
</dbReference>
<evidence type="ECO:0000259" key="2">
    <source>
        <dbReference type="PROSITE" id="PS51387"/>
    </source>
</evidence>
<dbReference type="InterPro" id="IPR016169">
    <property type="entry name" value="FAD-bd_PCMH_sub2"/>
</dbReference>
<evidence type="ECO:0000256" key="1">
    <source>
        <dbReference type="ARBA" id="ARBA00023002"/>
    </source>
</evidence>
<protein>
    <submittedName>
        <fullName evidence="3">FAD-binding protein</fullName>
    </submittedName>
</protein>
<sequence length="419" mass="44588">MRNWAGNLLYSARGLVRPTSLDELADVLDTPGPVRALGSRHSFNDLADTPGVHVQVDRLDDGRPAVDLDAATGVVSVNAAIRYGDLSRALQLQGRALGNLASLPHITVAGAVATATHGSGDANPSLASAVVGLEIMTTGGELRRITRDGDPELFGGTVVSLGALGIVTRVELATEPSFSVRQDVALDVPWETVLDRFDDVTGAAYSVSLFTGWDEPAVRQVWFKSVVEDADDGGTRPDPVPDLRWATSEVHPLPGVDAAACTPQLGAPGPWNERLSHFRLEFTPSAGAELQSEYLVPRHRAVEAIEAVRALAPRVAPLLQTSEIRTVAADELWMSPFGDPAVGLHFTWRPDGPGVAGVLPDLEEPLLALGARPHWGKLFALDPAEAGALYARFGDFRALAERFDPDGRLHGGYLGRLLG</sequence>
<dbReference type="PANTHER" id="PTHR43762">
    <property type="entry name" value="L-GULONOLACTONE OXIDASE"/>
    <property type="match status" value="1"/>
</dbReference>
<dbReference type="InterPro" id="IPR036318">
    <property type="entry name" value="FAD-bd_PCMH-like_sf"/>
</dbReference>
<dbReference type="Proteomes" id="UP001500956">
    <property type="component" value="Unassembled WGS sequence"/>
</dbReference>
<proteinExistence type="predicted"/>
<dbReference type="Gene3D" id="3.30.43.10">
    <property type="entry name" value="Uridine Diphospho-n-acetylenolpyruvylglucosamine Reductase, domain 2"/>
    <property type="match status" value="1"/>
</dbReference>
<dbReference type="Gene3D" id="1.10.45.10">
    <property type="entry name" value="Vanillyl-alcohol Oxidase, Chain A, domain 4"/>
    <property type="match status" value="1"/>
</dbReference>
<evidence type="ECO:0000313" key="4">
    <source>
        <dbReference type="Proteomes" id="UP001500956"/>
    </source>
</evidence>
<dbReference type="Gene3D" id="3.30.465.10">
    <property type="match status" value="1"/>
</dbReference>
<gene>
    <name evidence="3" type="ORF">GCM10023216_24500</name>
</gene>
<name>A0ABP8YLX2_9MICO</name>
<dbReference type="InterPro" id="IPR007173">
    <property type="entry name" value="ALO_C"/>
</dbReference>
<organism evidence="3 4">
    <name type="scientific">Isoptericola chiayiensis</name>
    <dbReference type="NCBI Taxonomy" id="579446"/>
    <lineage>
        <taxon>Bacteria</taxon>
        <taxon>Bacillati</taxon>
        <taxon>Actinomycetota</taxon>
        <taxon>Actinomycetes</taxon>
        <taxon>Micrococcales</taxon>
        <taxon>Promicromonosporaceae</taxon>
        <taxon>Isoptericola</taxon>
    </lineage>
</organism>
<dbReference type="Pfam" id="PF04030">
    <property type="entry name" value="ALO"/>
    <property type="match status" value="1"/>
</dbReference>
<feature type="domain" description="FAD-binding PCMH-type" evidence="2">
    <location>
        <begin position="8"/>
        <end position="177"/>
    </location>
</feature>
<dbReference type="Pfam" id="PF01565">
    <property type="entry name" value="FAD_binding_4"/>
    <property type="match status" value="1"/>
</dbReference>
<dbReference type="Gene3D" id="3.30.70.2520">
    <property type="match status" value="1"/>
</dbReference>